<sequence length="426" mass="45129">MSTALAIGAVSAVLRNVLDNGLVDAVPAVGSPVKVSAKAPDLIKLDNPSDGPQLNLFLYRVSLNQGWRNADLPSRDSGGRRTSSPPLALDLHYLLTAYGKEDLQAEMLLGYGMQLLHDRPFLDRAAIRSALQFDPLDPSATVPTAFQTPANAGLADQLETLKISWELLDLEGMSKLWSATQSHYRPSAAFQVSVVLIEPARPVVTPLPVLTRTLRVEPSTLSPYPTLESVSAPDGTPVVELGETVTLHGTHLAGTALKVLLQHRLLKVPHVITVGANADATTAKFALPATEPVNQIWPAGVWSVSVELVPEGESEPRTTKVAAMMLAPVPTVSGVALTRDPNRIHAVVPLTPSVQPEQAATIGLNSAQGPVAPHAAALPQIEADLAPIPGGPAVVRLRVDGVESRIIDTTKPAPEFRADRKVVVPS</sequence>
<keyword evidence="3" id="KW-1185">Reference proteome</keyword>
<proteinExistence type="predicted"/>
<dbReference type="Proteomes" id="UP000612899">
    <property type="component" value="Unassembled WGS sequence"/>
</dbReference>
<evidence type="ECO:0000259" key="1">
    <source>
        <dbReference type="Pfam" id="PF14065"/>
    </source>
</evidence>
<comment type="caution">
    <text evidence="2">The sequence shown here is derived from an EMBL/GenBank/DDBJ whole genome shotgun (WGS) entry which is preliminary data.</text>
</comment>
<reference evidence="2" key="1">
    <citation type="submission" date="2021-01" db="EMBL/GenBank/DDBJ databases">
        <title>Whole genome shotgun sequence of Rhizocola hellebori NBRC 109834.</title>
        <authorList>
            <person name="Komaki H."/>
            <person name="Tamura T."/>
        </authorList>
    </citation>
    <scope>NUCLEOTIDE SEQUENCE</scope>
    <source>
        <strain evidence="2">NBRC 109834</strain>
    </source>
</reference>
<dbReference type="AlphaFoldDB" id="A0A8J3VI21"/>
<evidence type="ECO:0000313" key="2">
    <source>
        <dbReference type="EMBL" id="GIH06867.1"/>
    </source>
</evidence>
<dbReference type="EMBL" id="BONY01000031">
    <property type="protein sequence ID" value="GIH06867.1"/>
    <property type="molecule type" value="Genomic_DNA"/>
</dbReference>
<feature type="domain" description="Pvc16 N-terminal" evidence="1">
    <location>
        <begin position="9"/>
        <end position="210"/>
    </location>
</feature>
<gene>
    <name evidence="2" type="ORF">Rhe02_49340</name>
</gene>
<organism evidence="2 3">
    <name type="scientific">Rhizocola hellebori</name>
    <dbReference type="NCBI Taxonomy" id="1392758"/>
    <lineage>
        <taxon>Bacteria</taxon>
        <taxon>Bacillati</taxon>
        <taxon>Actinomycetota</taxon>
        <taxon>Actinomycetes</taxon>
        <taxon>Micromonosporales</taxon>
        <taxon>Micromonosporaceae</taxon>
        <taxon>Rhizocola</taxon>
    </lineage>
</organism>
<dbReference type="RefSeq" id="WP_203910680.1">
    <property type="nucleotide sequence ID" value="NZ_BONY01000031.1"/>
</dbReference>
<accession>A0A8J3VI21</accession>
<protein>
    <recommendedName>
        <fullName evidence="1">Pvc16 N-terminal domain-containing protein</fullName>
    </recommendedName>
</protein>
<evidence type="ECO:0000313" key="3">
    <source>
        <dbReference type="Proteomes" id="UP000612899"/>
    </source>
</evidence>
<dbReference type="InterPro" id="IPR025351">
    <property type="entry name" value="Pvc16_N"/>
</dbReference>
<name>A0A8J3VI21_9ACTN</name>
<dbReference type="Pfam" id="PF14065">
    <property type="entry name" value="Pvc16_N"/>
    <property type="match status" value="1"/>
</dbReference>